<dbReference type="Pfam" id="PF08327">
    <property type="entry name" value="AHSA1"/>
    <property type="match status" value="1"/>
</dbReference>
<name>A0A7W7VGE7_9PSEU</name>
<dbReference type="RefSeq" id="WP_184813472.1">
    <property type="nucleotide sequence ID" value="NZ_JACHJQ010000006.1"/>
</dbReference>
<keyword evidence="4" id="KW-1185">Reference proteome</keyword>
<dbReference type="Proteomes" id="UP000520767">
    <property type="component" value="Unassembled WGS sequence"/>
</dbReference>
<comment type="similarity">
    <text evidence="1">Belongs to the AHA1 family.</text>
</comment>
<comment type="caution">
    <text evidence="3">The sequence shown here is derived from an EMBL/GenBank/DDBJ whole genome shotgun (WGS) entry which is preliminary data.</text>
</comment>
<feature type="domain" description="Activator of Hsp90 ATPase homologue 1/2-like C-terminal" evidence="2">
    <location>
        <begin position="22"/>
        <end position="154"/>
    </location>
</feature>
<evidence type="ECO:0000313" key="4">
    <source>
        <dbReference type="Proteomes" id="UP000520767"/>
    </source>
</evidence>
<protein>
    <submittedName>
        <fullName evidence="3">Uncharacterized protein YndB with AHSA1/START domain</fullName>
    </submittedName>
</protein>
<evidence type="ECO:0000313" key="3">
    <source>
        <dbReference type="EMBL" id="MBB4909357.1"/>
    </source>
</evidence>
<proteinExistence type="inferred from homology"/>
<dbReference type="InterPro" id="IPR013538">
    <property type="entry name" value="ASHA1/2-like_C"/>
</dbReference>
<dbReference type="Gene3D" id="3.30.530.20">
    <property type="match status" value="1"/>
</dbReference>
<evidence type="ECO:0000259" key="2">
    <source>
        <dbReference type="Pfam" id="PF08327"/>
    </source>
</evidence>
<dbReference type="SUPFAM" id="SSF55961">
    <property type="entry name" value="Bet v1-like"/>
    <property type="match status" value="1"/>
</dbReference>
<organism evidence="3 4">
    <name type="scientific">Actinophytocola algeriensis</name>
    <dbReference type="NCBI Taxonomy" id="1768010"/>
    <lineage>
        <taxon>Bacteria</taxon>
        <taxon>Bacillati</taxon>
        <taxon>Actinomycetota</taxon>
        <taxon>Actinomycetes</taxon>
        <taxon>Pseudonocardiales</taxon>
        <taxon>Pseudonocardiaceae</taxon>
    </lineage>
</organism>
<sequence length="157" mass="17784">MTETNDAPIMSEQRMVINRVFDAPRSQVWKAWTDPQTLAGWWGPKGFDAVLDSIILEPRVGGVFKLKIFSAEYNMEVPIDVVYTEVVENERIAYTEPVPCHPDIPSVVGTVTFKTVEGDKTEVNFNVVMETYPHIKDLSQEGWLESFDKLDALFANS</sequence>
<evidence type="ECO:0000256" key="1">
    <source>
        <dbReference type="ARBA" id="ARBA00006817"/>
    </source>
</evidence>
<dbReference type="EMBL" id="JACHJQ010000006">
    <property type="protein sequence ID" value="MBB4909357.1"/>
    <property type="molecule type" value="Genomic_DNA"/>
</dbReference>
<dbReference type="AlphaFoldDB" id="A0A7W7VGE7"/>
<gene>
    <name evidence="3" type="ORF">FHR82_005615</name>
</gene>
<dbReference type="InterPro" id="IPR023393">
    <property type="entry name" value="START-like_dom_sf"/>
</dbReference>
<reference evidence="3 4" key="1">
    <citation type="submission" date="2020-08" db="EMBL/GenBank/DDBJ databases">
        <title>Genomic Encyclopedia of Type Strains, Phase III (KMG-III): the genomes of soil and plant-associated and newly described type strains.</title>
        <authorList>
            <person name="Whitman W."/>
        </authorList>
    </citation>
    <scope>NUCLEOTIDE SEQUENCE [LARGE SCALE GENOMIC DNA]</scope>
    <source>
        <strain evidence="3 4">CECT 8960</strain>
    </source>
</reference>
<accession>A0A7W7VGE7</accession>